<organism evidence="2 3">
    <name type="scientific">Variovorax paradoxus</name>
    <dbReference type="NCBI Taxonomy" id="34073"/>
    <lineage>
        <taxon>Bacteria</taxon>
        <taxon>Pseudomonadati</taxon>
        <taxon>Pseudomonadota</taxon>
        <taxon>Betaproteobacteria</taxon>
        <taxon>Burkholderiales</taxon>
        <taxon>Comamonadaceae</taxon>
        <taxon>Variovorax</taxon>
    </lineage>
</organism>
<evidence type="ECO:0000256" key="1">
    <source>
        <dbReference type="SAM" id="Phobius"/>
    </source>
</evidence>
<feature type="transmembrane region" description="Helical" evidence="1">
    <location>
        <begin position="46"/>
        <end position="68"/>
    </location>
</feature>
<comment type="caution">
    <text evidence="2">The sequence shown here is derived from an EMBL/GenBank/DDBJ whole genome shotgun (WGS) entry which is preliminary data.</text>
</comment>
<evidence type="ECO:0000313" key="2">
    <source>
        <dbReference type="EMBL" id="MDP9969527.1"/>
    </source>
</evidence>
<dbReference type="EMBL" id="JAUSRV010000002">
    <property type="protein sequence ID" value="MDP9969527.1"/>
    <property type="molecule type" value="Genomic_DNA"/>
</dbReference>
<dbReference type="Proteomes" id="UP001224845">
    <property type="component" value="Unassembled WGS sequence"/>
</dbReference>
<keyword evidence="1" id="KW-0472">Membrane</keyword>
<sequence length="548" mass="59396">MFRNVTLLRAGGGPASSNKNTIGRCASCTAGHRQSMNPTSRSISRLLHGLVLLLAALLLAACSAAPIAPEQTLTGQEGAVVMKLITNSPGETDPAETLSAVRLERVLESGEKQTGRDIVVLTRTRKATYTTAVFSGMVAPGRYIIKSITGASGNMSYFYPIDAKFGSFDVVRGEVTLLGTLLIQPRLGTRFVVAYVPPEAELQKTFETLYPALAAQTRGRPQHGFVPTLDLDRRAALAPQVKRLASIWHGLTQTADGEFMAGSKLGKVLWRKSGESRWKELDVGSWREVLSVRPYRGGLLAAGEEGLLRHSSDEGLTWKSLVPPDDGLIQLAQPMRDGGVVAISRRDSLWTVYASKDLDAGVWQKLGEFSDSRSINVPWQRSMSFGQPERAGVMMPNGDLHATDGRTLFRSSNGRSTLDVNALPDGTLVSQTVVMTKTTLLSPDWGQTWADLDTSRFVVTIAFKDRQTAYAVGPVAPSLMPGKLGLMTTRDGGRSWSQTGSSPGMTNPYAVRQMMVDRADGSLIAFLPENLIVRSTDEGKSWKIVKDN</sequence>
<accession>A0AAW8EAE3</accession>
<reference evidence="2" key="1">
    <citation type="submission" date="2023-07" db="EMBL/GenBank/DDBJ databases">
        <title>Sorghum-associated microbial communities from plants grown in Nebraska, USA.</title>
        <authorList>
            <person name="Schachtman D."/>
        </authorList>
    </citation>
    <scope>NUCLEOTIDE SEQUENCE</scope>
    <source>
        <strain evidence="2">DS3315</strain>
    </source>
</reference>
<dbReference type="Gene3D" id="2.130.10.10">
    <property type="entry name" value="YVTN repeat-like/Quinoprotein amine dehydrogenase"/>
    <property type="match status" value="1"/>
</dbReference>
<dbReference type="AlphaFoldDB" id="A0AAW8EAE3"/>
<gene>
    <name evidence="2" type="ORF">J2W39_000755</name>
</gene>
<keyword evidence="1" id="KW-1133">Transmembrane helix</keyword>
<name>A0AAW8EAE3_VARPD</name>
<protein>
    <submittedName>
        <fullName evidence="2">Photosystem II stability/assembly factor-like uncharacterized protein</fullName>
    </submittedName>
</protein>
<keyword evidence="1" id="KW-0812">Transmembrane</keyword>
<dbReference type="SUPFAM" id="SSF110296">
    <property type="entry name" value="Oligoxyloglucan reducing end-specific cellobiohydrolase"/>
    <property type="match status" value="1"/>
</dbReference>
<dbReference type="InterPro" id="IPR015943">
    <property type="entry name" value="WD40/YVTN_repeat-like_dom_sf"/>
</dbReference>
<evidence type="ECO:0000313" key="3">
    <source>
        <dbReference type="Proteomes" id="UP001224845"/>
    </source>
</evidence>
<proteinExistence type="predicted"/>